<keyword evidence="7" id="KW-0045">Antibiotic biosynthesis</keyword>
<dbReference type="SUPFAM" id="SSF47336">
    <property type="entry name" value="ACP-like"/>
    <property type="match status" value="1"/>
</dbReference>
<evidence type="ECO:0000256" key="5">
    <source>
        <dbReference type="ARBA" id="ARBA00022679"/>
    </source>
</evidence>
<dbReference type="SUPFAM" id="SSF55048">
    <property type="entry name" value="Probable ACP-binding domain of malonyl-CoA ACP transacylase"/>
    <property type="match status" value="1"/>
</dbReference>
<keyword evidence="4" id="KW-0597">Phosphoprotein</keyword>
<dbReference type="Gene3D" id="3.40.50.720">
    <property type="entry name" value="NAD(P)-binding Rossmann-like Domain"/>
    <property type="match status" value="1"/>
</dbReference>
<dbReference type="InterPro" id="IPR020807">
    <property type="entry name" value="PKS_DH"/>
</dbReference>
<feature type="region of interest" description="C-terminal hotdog fold" evidence="10">
    <location>
        <begin position="1094"/>
        <end position="1234"/>
    </location>
</feature>
<name>A0A5M3XIN2_9ACTN</name>
<keyword evidence="9" id="KW-0012">Acyltransferase</keyword>
<keyword evidence="15" id="KW-1185">Reference proteome</keyword>
<evidence type="ECO:0000259" key="12">
    <source>
        <dbReference type="PROSITE" id="PS52004"/>
    </source>
</evidence>
<feature type="active site" description="Proton donor; for dehydratase activity" evidence="10">
    <location>
        <position position="1155"/>
    </location>
</feature>
<dbReference type="InterPro" id="IPR001031">
    <property type="entry name" value="Thioesterase"/>
</dbReference>
<keyword evidence="6" id="KW-0677">Repeat</keyword>
<dbReference type="Gene3D" id="3.30.70.3290">
    <property type="match status" value="1"/>
</dbReference>
<dbReference type="InterPro" id="IPR032821">
    <property type="entry name" value="PKS_assoc"/>
</dbReference>
<dbReference type="SMART" id="SM00825">
    <property type="entry name" value="PKS_KS"/>
    <property type="match status" value="1"/>
</dbReference>
<feature type="domain" description="PKS/mFAS DH" evidence="13">
    <location>
        <begin position="957"/>
        <end position="1234"/>
    </location>
</feature>
<dbReference type="PROSITE" id="PS00012">
    <property type="entry name" value="PHOSPHOPANTETHEINE"/>
    <property type="match status" value="1"/>
</dbReference>
<evidence type="ECO:0000256" key="4">
    <source>
        <dbReference type="ARBA" id="ARBA00022553"/>
    </source>
</evidence>
<dbReference type="Pfam" id="PF00109">
    <property type="entry name" value="ketoacyl-synt"/>
    <property type="match status" value="1"/>
</dbReference>
<dbReference type="InterPro" id="IPR016036">
    <property type="entry name" value="Malonyl_transacylase_ACP-bd"/>
</dbReference>
<dbReference type="InterPro" id="IPR006162">
    <property type="entry name" value="Ppantetheine_attach_site"/>
</dbReference>
<dbReference type="GO" id="GO:0031177">
    <property type="term" value="F:phosphopantetheine binding"/>
    <property type="evidence" value="ECO:0007669"/>
    <property type="project" value="InterPro"/>
</dbReference>
<dbReference type="Pfam" id="PF22336">
    <property type="entry name" value="RhiE-like_linker"/>
    <property type="match status" value="1"/>
</dbReference>
<dbReference type="SUPFAM" id="SSF51735">
    <property type="entry name" value="NAD(P)-binding Rossmann-fold domains"/>
    <property type="match status" value="2"/>
</dbReference>
<dbReference type="SMART" id="SM00822">
    <property type="entry name" value="PKS_KR"/>
    <property type="match status" value="1"/>
</dbReference>
<gene>
    <name evidence="14" type="ORF">Aple_034820</name>
</gene>
<dbReference type="InterPro" id="IPR049900">
    <property type="entry name" value="PKS_mFAS_DH"/>
</dbReference>
<keyword evidence="3" id="KW-0596">Phosphopantetheine</keyword>
<dbReference type="Pfam" id="PF08659">
    <property type="entry name" value="KR"/>
    <property type="match status" value="1"/>
</dbReference>
<dbReference type="Pfam" id="PF00698">
    <property type="entry name" value="Acyl_transf_1"/>
    <property type="match status" value="1"/>
</dbReference>
<dbReference type="OrthoDB" id="4537517at2"/>
<dbReference type="PANTHER" id="PTHR43775:SF51">
    <property type="entry name" value="INACTIVE PHENOLPHTHIOCEROL SYNTHESIS POLYKETIDE SYNTHASE TYPE I PKS1-RELATED"/>
    <property type="match status" value="1"/>
</dbReference>
<dbReference type="InterPro" id="IPR016039">
    <property type="entry name" value="Thiolase-like"/>
</dbReference>
<dbReference type="SMART" id="SM00827">
    <property type="entry name" value="PKS_AT"/>
    <property type="match status" value="1"/>
</dbReference>
<reference evidence="14 15" key="1">
    <citation type="submission" date="2019-10" db="EMBL/GenBank/DDBJ databases">
        <title>Whole genome shotgun sequence of Acrocarpospora pleiomorpha NBRC 16267.</title>
        <authorList>
            <person name="Ichikawa N."/>
            <person name="Kimura A."/>
            <person name="Kitahashi Y."/>
            <person name="Komaki H."/>
            <person name="Oguchi A."/>
        </authorList>
    </citation>
    <scope>NUCLEOTIDE SEQUENCE [LARGE SCALE GENOMIC DNA]</scope>
    <source>
        <strain evidence="14 15">NBRC 16267</strain>
    </source>
</reference>
<protein>
    <submittedName>
        <fullName evidence="14">Uncharacterized protein</fullName>
    </submittedName>
</protein>
<dbReference type="InterPro" id="IPR036736">
    <property type="entry name" value="ACP-like_sf"/>
</dbReference>
<comment type="caution">
    <text evidence="14">The sequence shown here is derived from an EMBL/GenBank/DDBJ whole genome shotgun (WGS) entry which is preliminary data.</text>
</comment>
<keyword evidence="5" id="KW-0808">Transferase</keyword>
<dbReference type="InterPro" id="IPR015083">
    <property type="entry name" value="NorB/c/GfsB-D-like_docking"/>
</dbReference>
<dbReference type="PROSITE" id="PS52019">
    <property type="entry name" value="PKS_MFAS_DH"/>
    <property type="match status" value="1"/>
</dbReference>
<accession>A0A5M3XIN2</accession>
<dbReference type="InterPro" id="IPR042104">
    <property type="entry name" value="PKS_dehydratase_sf"/>
</dbReference>
<dbReference type="Pfam" id="PF00550">
    <property type="entry name" value="PP-binding"/>
    <property type="match status" value="1"/>
</dbReference>
<dbReference type="Pfam" id="PF02801">
    <property type="entry name" value="Ketoacyl-synt_C"/>
    <property type="match status" value="1"/>
</dbReference>
<dbReference type="InterPro" id="IPR020806">
    <property type="entry name" value="PKS_PP-bd"/>
</dbReference>
<evidence type="ECO:0000313" key="15">
    <source>
        <dbReference type="Proteomes" id="UP000377595"/>
    </source>
</evidence>
<dbReference type="Gene3D" id="1.10.1200.10">
    <property type="entry name" value="ACP-like"/>
    <property type="match status" value="1"/>
</dbReference>
<evidence type="ECO:0000313" key="14">
    <source>
        <dbReference type="EMBL" id="GES20586.1"/>
    </source>
</evidence>
<dbReference type="GO" id="GO:0004312">
    <property type="term" value="F:fatty acid synthase activity"/>
    <property type="evidence" value="ECO:0007669"/>
    <property type="project" value="TreeGrafter"/>
</dbReference>
<evidence type="ECO:0000256" key="6">
    <source>
        <dbReference type="ARBA" id="ARBA00022737"/>
    </source>
</evidence>
<dbReference type="SUPFAM" id="SSF53474">
    <property type="entry name" value="alpha/beta-Hydrolases"/>
    <property type="match status" value="1"/>
</dbReference>
<evidence type="ECO:0000259" key="11">
    <source>
        <dbReference type="PROSITE" id="PS50075"/>
    </source>
</evidence>
<dbReference type="InterPro" id="IPR050091">
    <property type="entry name" value="PKS_NRPS_Biosynth_Enz"/>
</dbReference>
<evidence type="ECO:0000256" key="8">
    <source>
        <dbReference type="ARBA" id="ARBA00023268"/>
    </source>
</evidence>
<dbReference type="InterPro" id="IPR014031">
    <property type="entry name" value="Ketoacyl_synth_C"/>
</dbReference>
<dbReference type="Pfam" id="PF21089">
    <property type="entry name" value="PKS_DH_N"/>
    <property type="match status" value="1"/>
</dbReference>
<dbReference type="InterPro" id="IPR055123">
    <property type="entry name" value="SpnB-like_Rossmann"/>
</dbReference>
<dbReference type="CDD" id="cd00833">
    <property type="entry name" value="PKS"/>
    <property type="match status" value="1"/>
</dbReference>
<dbReference type="SUPFAM" id="SSF53901">
    <property type="entry name" value="Thiolase-like"/>
    <property type="match status" value="1"/>
</dbReference>
<evidence type="ECO:0000256" key="10">
    <source>
        <dbReference type="PROSITE-ProRule" id="PRU01363"/>
    </source>
</evidence>
<dbReference type="Pfam" id="PF00975">
    <property type="entry name" value="Thioesterase"/>
    <property type="match status" value="1"/>
</dbReference>
<dbReference type="InterPro" id="IPR029058">
    <property type="entry name" value="AB_hydrolase_fold"/>
</dbReference>
<dbReference type="InterPro" id="IPR014030">
    <property type="entry name" value="Ketoacyl_synth_N"/>
</dbReference>
<dbReference type="EMBL" id="BLAF01000017">
    <property type="protein sequence ID" value="GES20586.1"/>
    <property type="molecule type" value="Genomic_DNA"/>
</dbReference>
<evidence type="ECO:0000256" key="9">
    <source>
        <dbReference type="ARBA" id="ARBA00023315"/>
    </source>
</evidence>
<dbReference type="InterPro" id="IPR009081">
    <property type="entry name" value="PP-bd_ACP"/>
</dbReference>
<dbReference type="InterPro" id="IPR049552">
    <property type="entry name" value="PKS_DH_N"/>
</dbReference>
<dbReference type="PANTHER" id="PTHR43775">
    <property type="entry name" value="FATTY ACID SYNTHASE"/>
    <property type="match status" value="1"/>
</dbReference>
<dbReference type="InterPro" id="IPR014043">
    <property type="entry name" value="Acyl_transferase_dom"/>
</dbReference>
<dbReference type="Pfam" id="PF14765">
    <property type="entry name" value="PS-DH"/>
    <property type="match status" value="1"/>
</dbReference>
<dbReference type="Pfam" id="PF22953">
    <property type="entry name" value="SpnB_Rossmann"/>
    <property type="match status" value="1"/>
</dbReference>
<sequence length="2039" mass="214362">MADDDKLRDYLKRAITDVQSLRARLHEVESARREPVAIVGMSCRFPGGVASPEDLWDLVAAGRDAVTPFPADRGWDLDALYDPDPDNPGTSYTRHGGFLADVAGFDAEFFGISPREALATDPQHRLLLETAWEAFERAGIDPEALRGSRTAVFAGLAGGDYGVGPGLPVELEGQLGIGTLRSVASGRIAYSFGFEGPAVTVDTACSSSLVALHLAAQSLRSGESDLALAGGVSVMATPQGFVEFSRQRGLSADGRCKAFARAADGTGWAEGVGFLLVERLSDALRLGHEVLAVVRGTAVNQDGTSNGLTAPNGPSQQRVIQQALAAARLSASDVDLVEAHGTGTSLGDPIEAQAIIATYGQGRDAGRPLWLGSLKSNIGHAQAAAGVGGVIKVVQAIRYGLLPRTLHVDEPSPYVDWSAGSVRLLTEAREWRSGATRRAGVSAFGVSGTNAHVIIEEPPSPEAAAGSTNASGVGGAPARLAARPQRVAGGSGVDAALPGSASRWSAGVLAPWVVSGRGLAGLRGQAARLAEFAAADLNPVDVAYSLASGRAVLDERAVVVAAERGELLAGLRSLAAGEPSGQVVSGRAGRALAYLFTGQGSQREGMGRELYERFPVFAEAFDQAVKELDAHLSGHSGRDAVSAGAELSGVSVRDVVFGSAGLLDQTVYTQSGLFALQVGLFRLLESWGIFPDFVAGHSIGELAAAHVAGVWSLADAAKVVAARGRLMQALPSGGAMAAIEASEDEVPQGVEIAAINGPSSLVITGDEDAVEAVVSSWRRRTRRLTVSHAFHSARMEPMLGEFRQILESVTFSEPSIPLVSTLTGQITSVTHPDYWVRQVREPVRFADAITALDSAGVTTFLELGPDGVLSGMARESLPEGRVLAPLLRKDRPEEATALLALGHAHIHGRPINWNAVFPQARKVDLPTYAFQHSRYWLQPPTQHLGDPAALGLTAAGHPLLGAAAVLADADGVLLSGRISLRTHPWLADHAVMGTVIVPGTALLELAARAGDETGLDTLDELVIETPLVLPGQGSVDVQVATGTPDDSGRRPVTIHSRQEGTTEWTRNAAGFLTRPPEGAPEPSGQFETWPPEGAIPVQIDDVYPTLAAAGLTYGPAFQGLRTAWRAGDEFLAEVELAEPEHADAARFGIHPALLDAALHIAAHHGLRDSPPGQNRLPFSYGGVRLHASGAAALRVRLTPRGTEELSLHAADAAGTPVVSVASLRARLVTADRLRPAAHDALFQPVWTEVEATTAAEPAHVVQVTGAEFRDLEPGAAVRAHLDRVLDRVREWLAGDGSSRLVVVTRYAVATTPEESPNLLVAPIWGLIRSAQAEHPGRIALVDVAASGPDAVRWAVAAALGSGEPQLAVRDGKALAPRLTRAAAGDGGRDWNPEGTVLITGGTGALAGELARHLATTRGVRHLVLLGRRGSLAPALTAELTALGTRVTMAAADAADRAALAAVLAAIPQKHPLTAVVHASAVVDDGLIESLTPEQVSRVLRPKMDAAWALHELTRDHDLAAFVLYSSAAGLLGGPGQGGYAAANAFLDALAAHRRALGLPGVSLAWGLWERPTGVTAHLTGADRARAARAGLGALTTEEGLALFDAALQLDQPVLVPARLDLRPRDEPPPALLRTLIRPVRRSARTRAETGPVLAHRLARLPGERREEAALAAVTAEVAAVLGANAATIAPDRPFNDLGLDSLTAVELRNRLDTVTGLRLPATVTFDHGTTGALTAYLLTRLATAPEPELAETVPQGPLADLYRRLCAKGEYAAAAELIGVASRLRSSFTAGQAREHTLDPIRLAEGPAPIALICFPAVSAISGPHEYARFGHALTGERDVHVVPSPGYDPEDLLPDSEETFVQMHADTVARLVGDRLYMIVGRSMGGCVAHSVAAELENRGVPAAGLVLIDSYPIESASLEGMRDWWLKAMLTGMLERIERYRMVWSDASLTTMGGYGRILAGWQPKPIDAPTLVVRADQPLRGTIVDPTGRLDWRAFWPLPHETADVPGDHFTVLEEHSGTTVAAVRRWIESIEKRST</sequence>
<feature type="region of interest" description="N-terminal hotdog fold" evidence="10">
    <location>
        <begin position="957"/>
        <end position="1079"/>
    </location>
</feature>
<evidence type="ECO:0000256" key="3">
    <source>
        <dbReference type="ARBA" id="ARBA00022450"/>
    </source>
</evidence>
<evidence type="ECO:0000256" key="1">
    <source>
        <dbReference type="ARBA" id="ARBA00001957"/>
    </source>
</evidence>
<comment type="pathway">
    <text evidence="2">Antibiotic biosynthesis.</text>
</comment>
<dbReference type="InterPro" id="IPR013968">
    <property type="entry name" value="PKS_KR"/>
</dbReference>
<dbReference type="Pfam" id="PF08990">
    <property type="entry name" value="Docking"/>
    <property type="match status" value="1"/>
</dbReference>
<dbReference type="InterPro" id="IPR020802">
    <property type="entry name" value="TesA-like"/>
</dbReference>
<keyword evidence="8" id="KW-0511">Multifunctional enzyme</keyword>
<dbReference type="Gene3D" id="3.40.366.10">
    <property type="entry name" value="Malonyl-Coenzyme A Acyl Carrier Protein, domain 2"/>
    <property type="match status" value="1"/>
</dbReference>
<feature type="active site" description="Proton acceptor; for dehydratase activity" evidence="10">
    <location>
        <position position="989"/>
    </location>
</feature>
<dbReference type="SMART" id="SM01294">
    <property type="entry name" value="PKS_PP_betabranch"/>
    <property type="match status" value="1"/>
</dbReference>
<dbReference type="GO" id="GO:0004315">
    <property type="term" value="F:3-oxoacyl-[acyl-carrier-protein] synthase activity"/>
    <property type="evidence" value="ECO:0007669"/>
    <property type="project" value="InterPro"/>
</dbReference>
<dbReference type="SMART" id="SM00824">
    <property type="entry name" value="PKS_TE"/>
    <property type="match status" value="1"/>
</dbReference>
<dbReference type="GO" id="GO:0033068">
    <property type="term" value="P:macrolide biosynthetic process"/>
    <property type="evidence" value="ECO:0007669"/>
    <property type="project" value="UniProtKB-ARBA"/>
</dbReference>
<dbReference type="SMART" id="SM00823">
    <property type="entry name" value="PKS_PP"/>
    <property type="match status" value="1"/>
</dbReference>
<feature type="domain" description="Ketosynthase family 3 (KS3)" evidence="12">
    <location>
        <begin position="33"/>
        <end position="457"/>
    </location>
</feature>
<dbReference type="GO" id="GO:0006633">
    <property type="term" value="P:fatty acid biosynthetic process"/>
    <property type="evidence" value="ECO:0007669"/>
    <property type="project" value="InterPro"/>
</dbReference>
<dbReference type="InterPro" id="IPR018201">
    <property type="entry name" value="Ketoacyl_synth_AS"/>
</dbReference>
<dbReference type="InterPro" id="IPR020841">
    <property type="entry name" value="PKS_Beta-ketoAc_synthase_dom"/>
</dbReference>
<dbReference type="PROSITE" id="PS50075">
    <property type="entry name" value="CARRIER"/>
    <property type="match status" value="1"/>
</dbReference>
<dbReference type="FunFam" id="3.40.47.10:FF:000019">
    <property type="entry name" value="Polyketide synthase type I"/>
    <property type="match status" value="1"/>
</dbReference>
<dbReference type="Gene3D" id="3.10.129.110">
    <property type="entry name" value="Polyketide synthase dehydratase"/>
    <property type="match status" value="1"/>
</dbReference>
<evidence type="ECO:0000256" key="7">
    <source>
        <dbReference type="ARBA" id="ARBA00023194"/>
    </source>
</evidence>
<comment type="cofactor">
    <cofactor evidence="1">
        <name>pantetheine 4'-phosphate</name>
        <dbReference type="ChEBI" id="CHEBI:47942"/>
    </cofactor>
</comment>
<dbReference type="RefSeq" id="WP_155345619.1">
    <property type="nucleotide sequence ID" value="NZ_BAAAHM010000025.1"/>
</dbReference>
<evidence type="ECO:0000256" key="2">
    <source>
        <dbReference type="ARBA" id="ARBA00004792"/>
    </source>
</evidence>
<dbReference type="InterPro" id="IPR057326">
    <property type="entry name" value="KR_dom"/>
</dbReference>
<dbReference type="InterPro" id="IPR001227">
    <property type="entry name" value="Ac_transferase_dom_sf"/>
</dbReference>
<dbReference type="InterPro" id="IPR036291">
    <property type="entry name" value="NAD(P)-bd_dom_sf"/>
</dbReference>
<proteinExistence type="predicted"/>
<dbReference type="Gene3D" id="3.40.50.1820">
    <property type="entry name" value="alpha/beta hydrolase"/>
    <property type="match status" value="1"/>
</dbReference>
<dbReference type="PROSITE" id="PS52004">
    <property type="entry name" value="KS3_2"/>
    <property type="match status" value="1"/>
</dbReference>
<dbReference type="SMART" id="SM00826">
    <property type="entry name" value="PKS_DH"/>
    <property type="match status" value="1"/>
</dbReference>
<dbReference type="InterPro" id="IPR036299">
    <property type="entry name" value="Polyketide_synth_docking_sf"/>
</dbReference>
<dbReference type="SUPFAM" id="SSF101173">
    <property type="entry name" value="Docking domain B of the erythromycin polyketide synthase (DEBS)"/>
    <property type="match status" value="1"/>
</dbReference>
<dbReference type="InterPro" id="IPR049551">
    <property type="entry name" value="PKS_DH_C"/>
</dbReference>
<dbReference type="InterPro" id="IPR054514">
    <property type="entry name" value="RhiE-like_linker"/>
</dbReference>
<organism evidence="14 15">
    <name type="scientific">Acrocarpospora pleiomorpha</name>
    <dbReference type="NCBI Taxonomy" id="90975"/>
    <lineage>
        <taxon>Bacteria</taxon>
        <taxon>Bacillati</taxon>
        <taxon>Actinomycetota</taxon>
        <taxon>Actinomycetes</taxon>
        <taxon>Streptosporangiales</taxon>
        <taxon>Streptosporangiaceae</taxon>
        <taxon>Acrocarpospora</taxon>
    </lineage>
</organism>
<dbReference type="PROSITE" id="PS00606">
    <property type="entry name" value="KS3_1"/>
    <property type="match status" value="1"/>
</dbReference>
<dbReference type="Proteomes" id="UP000377595">
    <property type="component" value="Unassembled WGS sequence"/>
</dbReference>
<dbReference type="SUPFAM" id="SSF52151">
    <property type="entry name" value="FabD/lysophospholipase-like"/>
    <property type="match status" value="1"/>
</dbReference>
<dbReference type="Gene3D" id="3.40.47.10">
    <property type="match status" value="1"/>
</dbReference>
<dbReference type="Pfam" id="PF16197">
    <property type="entry name" value="KAsynt_C_assoc"/>
    <property type="match status" value="1"/>
</dbReference>
<evidence type="ECO:0000259" key="13">
    <source>
        <dbReference type="PROSITE" id="PS52019"/>
    </source>
</evidence>
<dbReference type="InterPro" id="IPR016035">
    <property type="entry name" value="Acyl_Trfase/lysoPLipase"/>
</dbReference>
<dbReference type="CDD" id="cd08956">
    <property type="entry name" value="KR_3_FAS_SDR_x"/>
    <property type="match status" value="1"/>
</dbReference>
<feature type="domain" description="Carrier" evidence="11">
    <location>
        <begin position="1664"/>
        <end position="1741"/>
    </location>
</feature>